<dbReference type="STRING" id="1073325.SAMN05444483_10740"/>
<dbReference type="GO" id="GO:0005737">
    <property type="term" value="C:cytoplasm"/>
    <property type="evidence" value="ECO:0007669"/>
    <property type="project" value="TreeGrafter"/>
</dbReference>
<dbReference type="PANTHER" id="PTHR13847:SF289">
    <property type="entry name" value="GLYCINE OXIDASE"/>
    <property type="match status" value="1"/>
</dbReference>
<dbReference type="Gene3D" id="3.30.9.10">
    <property type="entry name" value="D-Amino Acid Oxidase, subunit A, domain 2"/>
    <property type="match status" value="1"/>
</dbReference>
<name>A0A1M5IAD6_SALEC</name>
<feature type="domain" description="FAD dependent oxidoreductase" evidence="2">
    <location>
        <begin position="3"/>
        <end position="325"/>
    </location>
</feature>
<dbReference type="InterPro" id="IPR006076">
    <property type="entry name" value="FAD-dep_OxRdtase"/>
</dbReference>
<sequence>MLDTIVVGLGLSGVALSKKLEDEGKNFLVFEDNSQNSSLVAGGLFNPVILKRFTLAWKANEQMNTALPFYRRLEDKLATKFVHKLAIYRKFFSAEEQNNWFEAADKPLLSEYLDTNLVKHINDNIPAEYCFGRVKGTGVIDTDVLLKEYRSYLKKESKLKVERFCYDDLKIEEDGVTYGELSAKNIVFCEGFGLLKNPFFNYLPLRGNKGEYITIYSEELQLDKAVKSSVFIIPLGNNLYKVGATYNSRDNNPAPSEEAREQLETKLQQLITCDYEVVDQSAGIRPASKDRRPMLGRHPEHQNLYCCNGFGSRGVLIAPMAASQLFELMEFNNPVSEEIDLQRFTKKHYQA</sequence>
<dbReference type="Gene3D" id="3.50.50.60">
    <property type="entry name" value="FAD/NAD(P)-binding domain"/>
    <property type="match status" value="1"/>
</dbReference>
<evidence type="ECO:0000313" key="4">
    <source>
        <dbReference type="Proteomes" id="UP000183945"/>
    </source>
</evidence>
<evidence type="ECO:0000313" key="3">
    <source>
        <dbReference type="EMBL" id="SHG24850.1"/>
    </source>
</evidence>
<dbReference type="EMBL" id="FQVT01000007">
    <property type="protein sequence ID" value="SHG24850.1"/>
    <property type="molecule type" value="Genomic_DNA"/>
</dbReference>
<protein>
    <submittedName>
        <fullName evidence="3">Glycine/D-amino acid oxidase</fullName>
    </submittedName>
</protein>
<evidence type="ECO:0000259" key="2">
    <source>
        <dbReference type="Pfam" id="PF01266"/>
    </source>
</evidence>
<proteinExistence type="predicted"/>
<accession>A0A1M5IAD6</accession>
<organism evidence="3 4">
    <name type="scientific">Salegentibacter echinorum</name>
    <dbReference type="NCBI Taxonomy" id="1073325"/>
    <lineage>
        <taxon>Bacteria</taxon>
        <taxon>Pseudomonadati</taxon>
        <taxon>Bacteroidota</taxon>
        <taxon>Flavobacteriia</taxon>
        <taxon>Flavobacteriales</taxon>
        <taxon>Flavobacteriaceae</taxon>
        <taxon>Salegentibacter</taxon>
    </lineage>
</organism>
<dbReference type="OrthoDB" id="214253at2"/>
<keyword evidence="1" id="KW-0560">Oxidoreductase</keyword>
<dbReference type="RefSeq" id="WP_072879902.1">
    <property type="nucleotide sequence ID" value="NZ_FQVT01000007.1"/>
</dbReference>
<dbReference type="PANTHER" id="PTHR13847">
    <property type="entry name" value="SARCOSINE DEHYDROGENASE-RELATED"/>
    <property type="match status" value="1"/>
</dbReference>
<dbReference type="SUPFAM" id="SSF51971">
    <property type="entry name" value="Nucleotide-binding domain"/>
    <property type="match status" value="1"/>
</dbReference>
<dbReference type="InterPro" id="IPR036188">
    <property type="entry name" value="FAD/NAD-bd_sf"/>
</dbReference>
<dbReference type="Proteomes" id="UP000183945">
    <property type="component" value="Unassembled WGS sequence"/>
</dbReference>
<dbReference type="Pfam" id="PF01266">
    <property type="entry name" value="DAO"/>
    <property type="match status" value="1"/>
</dbReference>
<dbReference type="GO" id="GO:0016491">
    <property type="term" value="F:oxidoreductase activity"/>
    <property type="evidence" value="ECO:0007669"/>
    <property type="project" value="UniProtKB-KW"/>
</dbReference>
<reference evidence="4" key="1">
    <citation type="submission" date="2016-11" db="EMBL/GenBank/DDBJ databases">
        <authorList>
            <person name="Varghese N."/>
            <person name="Submissions S."/>
        </authorList>
    </citation>
    <scope>NUCLEOTIDE SEQUENCE [LARGE SCALE GENOMIC DNA]</scope>
    <source>
        <strain evidence="4">DSM 24579</strain>
    </source>
</reference>
<dbReference type="AlphaFoldDB" id="A0A1M5IAD6"/>
<gene>
    <name evidence="3" type="ORF">SAMN05444483_10740</name>
</gene>
<keyword evidence="4" id="KW-1185">Reference proteome</keyword>
<evidence type="ECO:0000256" key="1">
    <source>
        <dbReference type="ARBA" id="ARBA00023002"/>
    </source>
</evidence>